<dbReference type="GO" id="GO:0008236">
    <property type="term" value="F:serine-type peptidase activity"/>
    <property type="evidence" value="ECO:0007669"/>
    <property type="project" value="UniProtKB-KW"/>
</dbReference>
<name>A0A1B9F816_9BACT</name>
<dbReference type="InterPro" id="IPR055210">
    <property type="entry name" value="CtpA/B_N"/>
</dbReference>
<evidence type="ECO:0000256" key="1">
    <source>
        <dbReference type="ARBA" id="ARBA00009179"/>
    </source>
</evidence>
<protein>
    <submittedName>
        <fullName evidence="8">Carboxyl-terminal protease</fullName>
    </submittedName>
</protein>
<dbReference type="SUPFAM" id="SSF50156">
    <property type="entry name" value="PDZ domain-like"/>
    <property type="match status" value="1"/>
</dbReference>
<dbReference type="Proteomes" id="UP000093080">
    <property type="component" value="Unassembled WGS sequence"/>
</dbReference>
<dbReference type="InterPro" id="IPR001478">
    <property type="entry name" value="PDZ"/>
</dbReference>
<dbReference type="NCBIfam" id="TIGR00225">
    <property type="entry name" value="prc"/>
    <property type="match status" value="1"/>
</dbReference>
<dbReference type="FunFam" id="2.30.42.10:FF:000063">
    <property type="entry name" value="Peptidase, S41 family"/>
    <property type="match status" value="1"/>
</dbReference>
<evidence type="ECO:0000313" key="9">
    <source>
        <dbReference type="Proteomes" id="UP000093080"/>
    </source>
</evidence>
<keyword evidence="9" id="KW-1185">Reference proteome</keyword>
<evidence type="ECO:0000256" key="5">
    <source>
        <dbReference type="RuleBase" id="RU004404"/>
    </source>
</evidence>
<evidence type="ECO:0000313" key="8">
    <source>
        <dbReference type="EMBL" id="OCC16062.1"/>
    </source>
</evidence>
<feature type="domain" description="PDZ" evidence="7">
    <location>
        <begin position="93"/>
        <end position="161"/>
    </location>
</feature>
<comment type="caution">
    <text evidence="8">The sequence shown here is derived from an EMBL/GenBank/DDBJ whole genome shotgun (WGS) entry which is preliminary data.</text>
</comment>
<gene>
    <name evidence="8" type="ORF">DBT_0524</name>
</gene>
<evidence type="ECO:0000259" key="7">
    <source>
        <dbReference type="PROSITE" id="PS50106"/>
    </source>
</evidence>
<dbReference type="GO" id="GO:0004175">
    <property type="term" value="F:endopeptidase activity"/>
    <property type="evidence" value="ECO:0007669"/>
    <property type="project" value="TreeGrafter"/>
</dbReference>
<dbReference type="Gene3D" id="3.30.750.44">
    <property type="match status" value="1"/>
</dbReference>
<dbReference type="PANTHER" id="PTHR32060">
    <property type="entry name" value="TAIL-SPECIFIC PROTEASE"/>
    <property type="match status" value="1"/>
</dbReference>
<dbReference type="Pfam" id="PF03572">
    <property type="entry name" value="Peptidase_S41"/>
    <property type="match status" value="1"/>
</dbReference>
<dbReference type="GO" id="GO:0007165">
    <property type="term" value="P:signal transduction"/>
    <property type="evidence" value="ECO:0007669"/>
    <property type="project" value="TreeGrafter"/>
</dbReference>
<dbReference type="FunFam" id="3.90.226.10:FF:000029">
    <property type="entry name" value="Peptidase, S41 family"/>
    <property type="match status" value="1"/>
</dbReference>
<keyword evidence="4 5" id="KW-0720">Serine protease</keyword>
<dbReference type="Pfam" id="PF00595">
    <property type="entry name" value="PDZ"/>
    <property type="match status" value="1"/>
</dbReference>
<proteinExistence type="inferred from homology"/>
<sequence length="465" mass="51909">MKVFPQGSIKVILTTLFFLCLFIGFGLYQVNDISSAKEDDDLYKELKMFASVLDIVQRNYVEEVPTQKLIYGAIDGMLQSLDPHSSFMKPEEFKELQIETKGSFSGIGIEITIRDGVLTVVSPIEGTPAYKAGLKANDKIVKINGKTTKNMSLMEAVKLLRGKKGTKVTISIFREGWHNLKDFTIIRDVIPIKSVRYQIIDKGYGYVRIRNFQKKTVGELREALHKMEKEKGGLKGLIIDLRNNPGGLLEQAVKVSDEFIDKGLIVYTKGRLKSQEMKFEAHPDHGAHAYPIVVLVNQGSASASEIVAGALQDHKRAIIVGEPTFGKGSVQTVIPLDDGAALRLTTALYYTPSGRSIQAKGIIPDIEVPFIPDENLEKKKIPQDHFIKEKDLEGHLPNNTDLEASEKNDAENKQADSVKNDEQPSNKKPKNGFKMDNQIREGLRILKAWNIFAKSCVPGLQTWKK</sequence>
<organism evidence="8 9">
    <name type="scientific">Dissulfuribacter thermophilus</name>
    <dbReference type="NCBI Taxonomy" id="1156395"/>
    <lineage>
        <taxon>Bacteria</taxon>
        <taxon>Pseudomonadati</taxon>
        <taxon>Thermodesulfobacteriota</taxon>
        <taxon>Dissulfuribacteria</taxon>
        <taxon>Dissulfuribacterales</taxon>
        <taxon>Dissulfuribacteraceae</taxon>
        <taxon>Dissulfuribacter</taxon>
    </lineage>
</organism>
<dbReference type="OrthoDB" id="9812068at2"/>
<dbReference type="GO" id="GO:0030288">
    <property type="term" value="C:outer membrane-bounded periplasmic space"/>
    <property type="evidence" value="ECO:0007669"/>
    <property type="project" value="TreeGrafter"/>
</dbReference>
<dbReference type="Gene3D" id="3.90.226.10">
    <property type="entry name" value="2-enoyl-CoA Hydratase, Chain A, domain 1"/>
    <property type="match status" value="1"/>
</dbReference>
<dbReference type="InterPro" id="IPR004447">
    <property type="entry name" value="Peptidase_S41A"/>
</dbReference>
<keyword evidence="3 5" id="KW-0378">Hydrolase</keyword>
<keyword evidence="2 5" id="KW-0645">Protease</keyword>
<evidence type="ECO:0000256" key="4">
    <source>
        <dbReference type="ARBA" id="ARBA00022825"/>
    </source>
</evidence>
<dbReference type="InterPro" id="IPR029045">
    <property type="entry name" value="ClpP/crotonase-like_dom_sf"/>
</dbReference>
<reference evidence="8 9" key="1">
    <citation type="submission" date="2016-06" db="EMBL/GenBank/DDBJ databases">
        <title>Respiratory ammonification of nitrate coupled to the oxidation of elemental sulfur in deep-sea autotrophic thermophilic bacteria.</title>
        <authorList>
            <person name="Slobodkina G.B."/>
            <person name="Mardanov A.V."/>
            <person name="Ravin N.V."/>
            <person name="Frolova A.A."/>
            <person name="Viryasiv M.B."/>
            <person name="Chernyh N.A."/>
            <person name="Bonch-Osmolovskaya E.A."/>
            <person name="Slobodkin A.I."/>
        </authorList>
    </citation>
    <scope>NUCLEOTIDE SEQUENCE [LARGE SCALE GENOMIC DNA]</scope>
    <source>
        <strain evidence="8 9">S69</strain>
    </source>
</reference>
<evidence type="ECO:0000256" key="3">
    <source>
        <dbReference type="ARBA" id="ARBA00022801"/>
    </source>
</evidence>
<accession>A0A1B9F816</accession>
<dbReference type="SMART" id="SM00228">
    <property type="entry name" value="PDZ"/>
    <property type="match status" value="1"/>
</dbReference>
<dbReference type="Pfam" id="PF22694">
    <property type="entry name" value="CtpB_N-like"/>
    <property type="match status" value="1"/>
</dbReference>
<evidence type="ECO:0000256" key="2">
    <source>
        <dbReference type="ARBA" id="ARBA00022670"/>
    </source>
</evidence>
<dbReference type="CDD" id="cd06782">
    <property type="entry name" value="cpPDZ_CPP-like"/>
    <property type="match status" value="1"/>
</dbReference>
<dbReference type="RefSeq" id="WP_067616096.1">
    <property type="nucleotide sequence ID" value="NZ_MAGO01000002.1"/>
</dbReference>
<dbReference type="SUPFAM" id="SSF52096">
    <property type="entry name" value="ClpP/crotonase"/>
    <property type="match status" value="1"/>
</dbReference>
<dbReference type="PROSITE" id="PS50106">
    <property type="entry name" value="PDZ"/>
    <property type="match status" value="1"/>
</dbReference>
<feature type="compositionally biased region" description="Basic and acidic residues" evidence="6">
    <location>
        <begin position="404"/>
        <end position="425"/>
    </location>
</feature>
<dbReference type="AlphaFoldDB" id="A0A1B9F816"/>
<evidence type="ECO:0000256" key="6">
    <source>
        <dbReference type="SAM" id="MobiDB-lite"/>
    </source>
</evidence>
<dbReference type="PATRIC" id="fig|1156395.6.peg.533"/>
<dbReference type="InterPro" id="IPR005151">
    <property type="entry name" value="Tail-specific_protease"/>
</dbReference>
<dbReference type="PANTHER" id="PTHR32060:SF30">
    <property type="entry name" value="CARBOXY-TERMINAL PROCESSING PROTEASE CTPA"/>
    <property type="match status" value="1"/>
</dbReference>
<comment type="similarity">
    <text evidence="1 5">Belongs to the peptidase S41A family.</text>
</comment>
<dbReference type="GO" id="GO:0006508">
    <property type="term" value="P:proteolysis"/>
    <property type="evidence" value="ECO:0007669"/>
    <property type="project" value="UniProtKB-KW"/>
</dbReference>
<dbReference type="InterPro" id="IPR036034">
    <property type="entry name" value="PDZ_sf"/>
</dbReference>
<feature type="region of interest" description="Disordered" evidence="6">
    <location>
        <begin position="389"/>
        <end position="436"/>
    </location>
</feature>
<dbReference type="SMART" id="SM00245">
    <property type="entry name" value="TSPc"/>
    <property type="match status" value="1"/>
</dbReference>
<dbReference type="CDD" id="cd07560">
    <property type="entry name" value="Peptidase_S41_CPP"/>
    <property type="match status" value="1"/>
</dbReference>
<dbReference type="EMBL" id="MAGO01000002">
    <property type="protein sequence ID" value="OCC16062.1"/>
    <property type="molecule type" value="Genomic_DNA"/>
</dbReference>
<dbReference type="STRING" id="1156395.DBT_0524"/>
<dbReference type="Gene3D" id="2.30.42.10">
    <property type="match status" value="1"/>
</dbReference>